<dbReference type="InterPro" id="IPR038404">
    <property type="entry name" value="TRAP_DctP_sf"/>
</dbReference>
<dbReference type="Gene3D" id="3.40.190.170">
    <property type="entry name" value="Bacterial extracellular solute-binding protein, family 7"/>
    <property type="match status" value="1"/>
</dbReference>
<dbReference type="RefSeq" id="WP_130410357.1">
    <property type="nucleotide sequence ID" value="NZ_SHKX01000001.1"/>
</dbReference>
<feature type="signal peptide" evidence="1">
    <location>
        <begin position="1"/>
        <end position="24"/>
    </location>
</feature>
<comment type="caution">
    <text evidence="2">The sequence shown here is derived from an EMBL/GenBank/DDBJ whole genome shotgun (WGS) entry which is preliminary data.</text>
</comment>
<organism evidence="2 3">
    <name type="scientific">Fluviicoccus keumensis</name>
    <dbReference type="NCBI Taxonomy" id="1435465"/>
    <lineage>
        <taxon>Bacteria</taxon>
        <taxon>Pseudomonadati</taxon>
        <taxon>Pseudomonadota</taxon>
        <taxon>Gammaproteobacteria</taxon>
        <taxon>Moraxellales</taxon>
        <taxon>Moraxellaceae</taxon>
        <taxon>Fluviicoccus</taxon>
    </lineage>
</organism>
<keyword evidence="3" id="KW-1185">Reference proteome</keyword>
<dbReference type="EMBL" id="SHKX01000001">
    <property type="protein sequence ID" value="RZU48260.1"/>
    <property type="molecule type" value="Genomic_DNA"/>
</dbReference>
<dbReference type="AlphaFoldDB" id="A0A4Q7ZCA1"/>
<evidence type="ECO:0008006" key="4">
    <source>
        <dbReference type="Google" id="ProtNLM"/>
    </source>
</evidence>
<dbReference type="Proteomes" id="UP000292423">
    <property type="component" value="Unassembled WGS sequence"/>
</dbReference>
<reference evidence="2 3" key="1">
    <citation type="submission" date="2019-02" db="EMBL/GenBank/DDBJ databases">
        <title>Genomic Encyclopedia of Type Strains, Phase IV (KMG-IV): sequencing the most valuable type-strain genomes for metagenomic binning, comparative biology and taxonomic classification.</title>
        <authorList>
            <person name="Goeker M."/>
        </authorList>
    </citation>
    <scope>NUCLEOTIDE SEQUENCE [LARGE SCALE GENOMIC DNA]</scope>
    <source>
        <strain evidence="2 3">DSM 105135</strain>
    </source>
</reference>
<proteinExistence type="predicted"/>
<accession>A0A4Q7ZCA1</accession>
<dbReference type="InterPro" id="IPR045758">
    <property type="entry name" value="AdeT1/2"/>
</dbReference>
<feature type="chain" id="PRO_5020847328" description="TRAP-type C4-dicarboxylate transport system substrate-binding protein" evidence="1">
    <location>
        <begin position="25"/>
        <end position="360"/>
    </location>
</feature>
<sequence>MRITSLLKTSALMAMLALPGLALAADPAPAASPGMPTMKPLGKPLTIKFCIFDIMGTTGDAFSYARDLALEAKKWNVNAELKAYTDERVAAEDFKAGQCDGVAITTMRAKQFNFFIGSIDSPGALPTWRHVRELIASLANPKLAPLTISGPYQVAAVIPLGGAYVMVNDRQINSIEKAAGKKVAVLDFDKAQAKIVQNLGAQPVASDITNFAGKFNNGQVDIIAAPAVAFKPLELYKGLGTKGAIFRFPLAQITATILIRRDKFIKDVPDFDERVQKMREFALSKLDVVERMVNASEADIPKKYWLDLSKADQEKYVRLMRDVRVNMTKEGMYDKKMMSLMKKVRCRIEPTNEECTMNLE</sequence>
<gene>
    <name evidence="2" type="ORF">EV700_0051</name>
</gene>
<evidence type="ECO:0000256" key="1">
    <source>
        <dbReference type="SAM" id="SignalP"/>
    </source>
</evidence>
<name>A0A4Q7ZCA1_9GAMM</name>
<dbReference type="OrthoDB" id="9771186at2"/>
<evidence type="ECO:0000313" key="2">
    <source>
        <dbReference type="EMBL" id="RZU48260.1"/>
    </source>
</evidence>
<dbReference type="Pfam" id="PF19582">
    <property type="entry name" value="AdeT1_2"/>
    <property type="match status" value="1"/>
</dbReference>
<protein>
    <recommendedName>
        <fullName evidence="4">TRAP-type C4-dicarboxylate transport system substrate-binding protein</fullName>
    </recommendedName>
</protein>
<keyword evidence="1" id="KW-0732">Signal</keyword>
<evidence type="ECO:0000313" key="3">
    <source>
        <dbReference type="Proteomes" id="UP000292423"/>
    </source>
</evidence>